<evidence type="ECO:0000313" key="1">
    <source>
        <dbReference type="EMBL" id="RKP18860.1"/>
    </source>
</evidence>
<organism evidence="1 2">
    <name type="scientific">Rozella allomycis (strain CSF55)</name>
    <dbReference type="NCBI Taxonomy" id="988480"/>
    <lineage>
        <taxon>Eukaryota</taxon>
        <taxon>Fungi</taxon>
        <taxon>Fungi incertae sedis</taxon>
        <taxon>Cryptomycota</taxon>
        <taxon>Cryptomycota incertae sedis</taxon>
        <taxon>Rozella</taxon>
    </lineage>
</organism>
<dbReference type="Proteomes" id="UP000281549">
    <property type="component" value="Unassembled WGS sequence"/>
</dbReference>
<evidence type="ECO:0000313" key="2">
    <source>
        <dbReference type="Proteomes" id="UP000281549"/>
    </source>
</evidence>
<gene>
    <name evidence="1" type="ORF">ROZALSC1DRAFT_22816</name>
</gene>
<protein>
    <submittedName>
        <fullName evidence="1">Uncharacterized protein</fullName>
    </submittedName>
</protein>
<proteinExistence type="predicted"/>
<accession>A0A4P9YK72</accession>
<sequence>MLFGKLRLRKSIILKQILELEAKALVAVWKGSATAGLMGFVVSKINYRRCPWRIRNTLINEYERLGSDQMNSLYEAMTSGSVALAKSLASALLWPRAIPFVDPFQNKTQIGMLLSLL</sequence>
<dbReference type="EMBL" id="ML005349">
    <property type="protein sequence ID" value="RKP18860.1"/>
    <property type="molecule type" value="Genomic_DNA"/>
</dbReference>
<reference evidence="2" key="1">
    <citation type="journal article" date="2018" name="Nat. Microbiol.">
        <title>Leveraging single-cell genomics to expand the fungal tree of life.</title>
        <authorList>
            <person name="Ahrendt S.R."/>
            <person name="Quandt C.A."/>
            <person name="Ciobanu D."/>
            <person name="Clum A."/>
            <person name="Salamov A."/>
            <person name="Andreopoulos B."/>
            <person name="Cheng J.F."/>
            <person name="Woyke T."/>
            <person name="Pelin A."/>
            <person name="Henrissat B."/>
            <person name="Reynolds N.K."/>
            <person name="Benny G.L."/>
            <person name="Smith M.E."/>
            <person name="James T.Y."/>
            <person name="Grigoriev I.V."/>
        </authorList>
    </citation>
    <scope>NUCLEOTIDE SEQUENCE [LARGE SCALE GENOMIC DNA]</scope>
    <source>
        <strain evidence="2">CSF55</strain>
    </source>
</reference>
<dbReference type="AlphaFoldDB" id="A0A4P9YK72"/>
<name>A0A4P9YK72_ROZAC</name>